<dbReference type="AlphaFoldDB" id="I0AM77"/>
<dbReference type="HOGENOM" id="CLU_048756_0_2_10"/>
<dbReference type="Gene3D" id="3.10.310.10">
    <property type="entry name" value="Diaminopimelate Epimerase, Chain A, domain 1"/>
    <property type="match status" value="2"/>
</dbReference>
<keyword evidence="3" id="KW-1185">Reference proteome</keyword>
<dbReference type="InterPro" id="IPR003719">
    <property type="entry name" value="Phenazine_PhzF-like"/>
</dbReference>
<accession>I0AM77</accession>
<dbReference type="PIRSF" id="PIRSF016184">
    <property type="entry name" value="PhzC_PhzF"/>
    <property type="match status" value="1"/>
</dbReference>
<dbReference type="RefSeq" id="WP_014561227.1">
    <property type="nucleotide sequence ID" value="NC_017464.1"/>
</dbReference>
<dbReference type="EMBL" id="CP003418">
    <property type="protein sequence ID" value="AFH50084.1"/>
    <property type="molecule type" value="Genomic_DNA"/>
</dbReference>
<gene>
    <name evidence="2" type="ordered locus">IALB_2381</name>
</gene>
<dbReference type="Proteomes" id="UP000007394">
    <property type="component" value="Chromosome"/>
</dbReference>
<evidence type="ECO:0000313" key="3">
    <source>
        <dbReference type="Proteomes" id="UP000007394"/>
    </source>
</evidence>
<organism evidence="2 3">
    <name type="scientific">Ignavibacterium album (strain DSM 19864 / JCM 16511 / NBRC 101810 / Mat9-16)</name>
    <dbReference type="NCBI Taxonomy" id="945713"/>
    <lineage>
        <taxon>Bacteria</taxon>
        <taxon>Pseudomonadati</taxon>
        <taxon>Ignavibacteriota</taxon>
        <taxon>Ignavibacteria</taxon>
        <taxon>Ignavibacteriales</taxon>
        <taxon>Ignavibacteriaceae</taxon>
        <taxon>Ignavibacterium</taxon>
    </lineage>
</organism>
<dbReference type="GO" id="GO:0016853">
    <property type="term" value="F:isomerase activity"/>
    <property type="evidence" value="ECO:0007669"/>
    <property type="project" value="TreeGrafter"/>
</dbReference>
<evidence type="ECO:0000313" key="2">
    <source>
        <dbReference type="EMBL" id="AFH50084.1"/>
    </source>
</evidence>
<dbReference type="KEGG" id="ial:IALB_2381"/>
<dbReference type="PANTHER" id="PTHR13774">
    <property type="entry name" value="PHENAZINE BIOSYNTHESIS PROTEIN"/>
    <property type="match status" value="1"/>
</dbReference>
<dbReference type="eggNOG" id="COG0384">
    <property type="taxonomic scope" value="Bacteria"/>
</dbReference>
<dbReference type="GO" id="GO:0005737">
    <property type="term" value="C:cytoplasm"/>
    <property type="evidence" value="ECO:0007669"/>
    <property type="project" value="TreeGrafter"/>
</dbReference>
<dbReference type="PATRIC" id="fig|945713.3.peg.2388"/>
<protein>
    <submittedName>
        <fullName evidence="2">Putative PhzC/PhzF-like epimerase</fullName>
    </submittedName>
</protein>
<reference evidence="2 3" key="1">
    <citation type="journal article" date="2012" name="Front. Microbiol.">
        <title>Complete genome of Ignavibacterium album, a metabolically versatile, flagellated, facultative anaerobe from the phylum Chlorobi.</title>
        <authorList>
            <person name="Liu Z."/>
            <person name="Frigaard N.-U."/>
            <person name="Vogl K."/>
            <person name="Iino T."/>
            <person name="Ohkuma M."/>
            <person name="Overmann J."/>
            <person name="Bryant D.A."/>
        </authorList>
    </citation>
    <scope>NUCLEOTIDE SEQUENCE [LARGE SCALE GENOMIC DNA]</scope>
    <source>
        <strain evidence="3">DSM 19864 / JCM 16511 / NBRC 101810 / Mat9-16</strain>
    </source>
</reference>
<dbReference type="SUPFAM" id="SSF54506">
    <property type="entry name" value="Diaminopimelate epimerase-like"/>
    <property type="match status" value="1"/>
</dbReference>
<dbReference type="NCBIfam" id="TIGR00654">
    <property type="entry name" value="PhzF_family"/>
    <property type="match status" value="1"/>
</dbReference>
<name>I0AM77_IGNAJ</name>
<dbReference type="OrthoDB" id="9788221at2"/>
<dbReference type="STRING" id="945713.IALB_2381"/>
<evidence type="ECO:0000256" key="1">
    <source>
        <dbReference type="PIRSR" id="PIRSR016184-1"/>
    </source>
</evidence>
<proteinExistence type="predicted"/>
<feature type="active site" evidence="1">
    <location>
        <position position="47"/>
    </location>
</feature>
<dbReference type="Pfam" id="PF02567">
    <property type="entry name" value="PhzC-PhzF"/>
    <property type="match status" value="1"/>
</dbReference>
<sequence>MPKLIEIFQIDAFTAEPFTGNSAAVVLNDFLSENEMKSIAAEMNLSETAFLSHSNEAGFNLRWFTPKNEVNLCGHATIASIHFLFEKNLIEENSHITFKTKSGIINAGISANKYWMQLPKISFEKITAELTDIFSAFGINSSQVNREIFVGTNKYLFIGVDNLQTLFNLEIDFNKLSKIISSQNKFCDIAIYTLQTLEDDSLAHLRFFAPAEGIFEDPVTGSAAGPLLLLLYQQNLIKNFSDDRIYKMEQGDILNRKGRIGVSYNHKSDVLKIHGNAVTILKGNLII</sequence>